<comment type="caution">
    <text evidence="10">Lacks conserved residue(s) required for the propagation of feature annotation.</text>
</comment>
<feature type="transmembrane region" description="Helical" evidence="10">
    <location>
        <begin position="521"/>
        <end position="538"/>
    </location>
</feature>
<feature type="transmembrane region" description="Helical" evidence="10">
    <location>
        <begin position="460"/>
        <end position="482"/>
    </location>
</feature>
<evidence type="ECO:0000259" key="11">
    <source>
        <dbReference type="Pfam" id="PF02705"/>
    </source>
</evidence>
<feature type="transmembrane region" description="Helical" evidence="10">
    <location>
        <begin position="222"/>
        <end position="240"/>
    </location>
</feature>
<dbReference type="OrthoDB" id="504708at2759"/>
<keyword evidence="5 10" id="KW-0812">Transmembrane</keyword>
<comment type="subcellular location">
    <subcellularLocation>
        <location evidence="1 10">Membrane</location>
        <topology evidence="1 10">Multi-pass membrane protein</topology>
    </subcellularLocation>
</comment>
<feature type="transmembrane region" description="Helical" evidence="10">
    <location>
        <begin position="267"/>
        <end position="284"/>
    </location>
</feature>
<evidence type="ECO:0000256" key="10">
    <source>
        <dbReference type="RuleBase" id="RU321113"/>
    </source>
</evidence>
<evidence type="ECO:0000256" key="8">
    <source>
        <dbReference type="ARBA" id="ARBA00023065"/>
    </source>
</evidence>
<feature type="transmembrane region" description="Helical" evidence="10">
    <location>
        <begin position="550"/>
        <end position="567"/>
    </location>
</feature>
<feature type="transmembrane region" description="Helical" evidence="10">
    <location>
        <begin position="341"/>
        <end position="360"/>
    </location>
</feature>
<comment type="function">
    <text evidence="10">Potassium transporter.</text>
</comment>
<evidence type="ECO:0000259" key="12">
    <source>
        <dbReference type="Pfam" id="PF22776"/>
    </source>
</evidence>
<keyword evidence="9 10" id="KW-0472">Membrane</keyword>
<dbReference type="GO" id="GO:0015079">
    <property type="term" value="F:potassium ion transmembrane transporter activity"/>
    <property type="evidence" value="ECO:0007669"/>
    <property type="project" value="UniProtKB-UniRule"/>
</dbReference>
<dbReference type="AlphaFoldDB" id="A0A9D4V104"/>
<organism evidence="13 14">
    <name type="scientific">Adiantum capillus-veneris</name>
    <name type="common">Maidenhair fern</name>
    <dbReference type="NCBI Taxonomy" id="13818"/>
    <lineage>
        <taxon>Eukaryota</taxon>
        <taxon>Viridiplantae</taxon>
        <taxon>Streptophyta</taxon>
        <taxon>Embryophyta</taxon>
        <taxon>Tracheophyta</taxon>
        <taxon>Polypodiopsida</taxon>
        <taxon>Polypodiidae</taxon>
        <taxon>Polypodiales</taxon>
        <taxon>Pteridineae</taxon>
        <taxon>Pteridaceae</taxon>
        <taxon>Vittarioideae</taxon>
        <taxon>Adiantum</taxon>
    </lineage>
</organism>
<feature type="domain" description="K+ potassium transporter integral membrane" evidence="11">
    <location>
        <begin position="99"/>
        <end position="589"/>
    </location>
</feature>
<reference evidence="13" key="1">
    <citation type="submission" date="2021-01" db="EMBL/GenBank/DDBJ databases">
        <title>Adiantum capillus-veneris genome.</title>
        <authorList>
            <person name="Fang Y."/>
            <person name="Liao Q."/>
        </authorList>
    </citation>
    <scope>NUCLEOTIDE SEQUENCE</scope>
    <source>
        <strain evidence="13">H3</strain>
        <tissue evidence="13">Leaf</tissue>
    </source>
</reference>
<evidence type="ECO:0000256" key="4">
    <source>
        <dbReference type="ARBA" id="ARBA00022538"/>
    </source>
</evidence>
<feature type="transmembrane region" description="Helical" evidence="10">
    <location>
        <begin position="494"/>
        <end position="514"/>
    </location>
</feature>
<evidence type="ECO:0000256" key="1">
    <source>
        <dbReference type="ARBA" id="ARBA00004141"/>
    </source>
</evidence>
<dbReference type="InterPro" id="IPR053952">
    <property type="entry name" value="K_trans_C"/>
</dbReference>
<name>A0A9D4V104_ADICA</name>
<dbReference type="EMBL" id="JABFUD020000007">
    <property type="protein sequence ID" value="KAI5077313.1"/>
    <property type="molecule type" value="Genomic_DNA"/>
</dbReference>
<feature type="domain" description="K+ potassium transporter C-terminal" evidence="12">
    <location>
        <begin position="602"/>
        <end position="854"/>
    </location>
</feature>
<evidence type="ECO:0000256" key="2">
    <source>
        <dbReference type="ARBA" id="ARBA00008440"/>
    </source>
</evidence>
<gene>
    <name evidence="13" type="ORF">GOP47_0007137</name>
</gene>
<evidence type="ECO:0000256" key="7">
    <source>
        <dbReference type="ARBA" id="ARBA00022989"/>
    </source>
</evidence>
<keyword evidence="8 10" id="KW-0406">Ion transport</keyword>
<keyword evidence="7 10" id="KW-1133">Transmembrane helix</keyword>
<evidence type="ECO:0000256" key="6">
    <source>
        <dbReference type="ARBA" id="ARBA00022958"/>
    </source>
</evidence>
<comment type="caution">
    <text evidence="13">The sequence shown here is derived from an EMBL/GenBank/DDBJ whole genome shotgun (WGS) entry which is preliminary data.</text>
</comment>
<dbReference type="PANTHER" id="PTHR30540">
    <property type="entry name" value="OSMOTIC STRESS POTASSIUM TRANSPORTER"/>
    <property type="match status" value="1"/>
</dbReference>
<dbReference type="Pfam" id="PF02705">
    <property type="entry name" value="K_trans"/>
    <property type="match status" value="1"/>
</dbReference>
<evidence type="ECO:0000313" key="13">
    <source>
        <dbReference type="EMBL" id="KAI5077313.1"/>
    </source>
</evidence>
<dbReference type="InterPro" id="IPR003855">
    <property type="entry name" value="K+_transporter"/>
</dbReference>
<evidence type="ECO:0000256" key="9">
    <source>
        <dbReference type="ARBA" id="ARBA00023136"/>
    </source>
</evidence>
<feature type="transmembrane region" description="Helical" evidence="10">
    <location>
        <begin position="372"/>
        <end position="392"/>
    </location>
</feature>
<sequence length="856" mass="95262">MFGLILKWDLKRPFTHLEAELPNFAFWPRAHPAQDLGAYPLLMRNGTCLFVSFGFLRVMPTGFQPGHSALRATLYLMDLEAGIYGGAFVGTSWRTTLFLAYQSFGVVYGDLSISPLYVFKSALAGTVKLKDDETEILGVLSLVFWTLTLVPLAKYAFVVLKANDNGEGGTFALYSLLCRHTKLNLLPNQQELDEELSTYNLDSASRGRSKHAILRFLEQHKLVHNILLIIVLLGTCMMIGDGVLTPPISVLAAVSGIDLAAKHIEEHLVVLLACIILIGIFALQQCGTQKVAFMFAPIIIAWLFCISSVGIYNICHWNPGIYRGLSPYYMYKFFQETRKDGWMSLGGVVLCVTGVEAMFADMGHFSQRSIKLAFICAVYPCLILAYMGQAAFLTKNKEEIEGNFYKAIPKPVFWPVFIVATLASCVGSQAVISATFSIVKQCSALGCFPRVKIVHTSRSIIGQIYVPEMNWILMILCLSVTIGFRNTTLIGNAYGLAVVTVMFVTTCLMTLVIIIVWRKSLFLALMFFIFFGFIEAVYASSCLIKVHQGGWVPVVLALIFMLIMYIWNYGMRKKYEFDMQNKVSLKWLLTLGPSLGVVRVRGMGLIYTELVSGVPAVFSHFVTNLPAFHQIVVFVCIRAVPVPHIPPNERFLLGRIGPKEYRIYRCIVRYGYKDVHEDDVDFEDQLVLNMGEFIKSEAKSAMTSPATSEAAMDEKVTVVRASDHPAVKMVSMVGGSHHGDDSNHSVSSSQMLEAVGHHFGAQTSGRRKQVRFELPESPQMDQSVLEELRELIQAKEAGVAYILGHSYVKASGSSSLIKKIAINFGFNFLRRNCRGPSMALSIPHTSLIEVGMIYYV</sequence>
<proteinExistence type="inferred from homology"/>
<dbReference type="GO" id="GO:0016020">
    <property type="term" value="C:membrane"/>
    <property type="evidence" value="ECO:0007669"/>
    <property type="project" value="UniProtKB-SubCell"/>
</dbReference>
<protein>
    <recommendedName>
        <fullName evidence="10">Potassium transporter</fullName>
    </recommendedName>
</protein>
<dbReference type="Proteomes" id="UP000886520">
    <property type="component" value="Chromosome 7"/>
</dbReference>
<feature type="transmembrane region" description="Helical" evidence="10">
    <location>
        <begin position="291"/>
        <end position="314"/>
    </location>
</feature>
<dbReference type="PANTHER" id="PTHR30540:SF83">
    <property type="entry name" value="K+ POTASSIUM TRANSPORTER"/>
    <property type="match status" value="1"/>
</dbReference>
<dbReference type="InterPro" id="IPR053951">
    <property type="entry name" value="K_trans_N"/>
</dbReference>
<dbReference type="Pfam" id="PF22776">
    <property type="entry name" value="K_trans_C"/>
    <property type="match status" value="1"/>
</dbReference>
<evidence type="ECO:0000256" key="5">
    <source>
        <dbReference type="ARBA" id="ARBA00022692"/>
    </source>
</evidence>
<feature type="transmembrane region" description="Helical" evidence="10">
    <location>
        <begin position="412"/>
        <end position="439"/>
    </location>
</feature>
<accession>A0A9D4V104</accession>
<keyword evidence="14" id="KW-1185">Reference proteome</keyword>
<keyword evidence="3" id="KW-0813">Transport</keyword>
<comment type="similarity">
    <text evidence="2 10">Belongs to the HAK/KUP transporter (TC 2.A.72.3) family.</text>
</comment>
<dbReference type="NCBIfam" id="TIGR00794">
    <property type="entry name" value="kup"/>
    <property type="match status" value="1"/>
</dbReference>
<keyword evidence="4 10" id="KW-0633">Potassium transport</keyword>
<keyword evidence="6 10" id="KW-0630">Potassium</keyword>
<evidence type="ECO:0000256" key="3">
    <source>
        <dbReference type="ARBA" id="ARBA00022448"/>
    </source>
</evidence>
<evidence type="ECO:0000313" key="14">
    <source>
        <dbReference type="Proteomes" id="UP000886520"/>
    </source>
</evidence>